<keyword evidence="3" id="KW-1185">Reference proteome</keyword>
<protein>
    <submittedName>
        <fullName evidence="2">Uncharacterized protein</fullName>
    </submittedName>
</protein>
<feature type="region of interest" description="Disordered" evidence="1">
    <location>
        <begin position="1"/>
        <end position="67"/>
    </location>
</feature>
<feature type="compositionally biased region" description="Polar residues" evidence="1">
    <location>
        <begin position="46"/>
        <end position="55"/>
    </location>
</feature>
<dbReference type="Proteomes" id="UP000717585">
    <property type="component" value="Unassembled WGS sequence"/>
</dbReference>
<dbReference type="AlphaFoldDB" id="A0A8J6DYP2"/>
<comment type="caution">
    <text evidence="2">The sequence shown here is derived from an EMBL/GenBank/DDBJ whole genome shotgun (WGS) entry which is preliminary data.</text>
</comment>
<reference evidence="2" key="1">
    <citation type="submission" date="2021-05" db="EMBL/GenBank/DDBJ databases">
        <title>A free-living protist that lacks canonical eukaryotic 1 DNA replication and segregation systems.</title>
        <authorList>
            <person name="Salas-Leiva D.E."/>
            <person name="Tromer E.C."/>
            <person name="Curtis B.A."/>
            <person name="Jerlstrom-Hultqvist J."/>
            <person name="Kolisko M."/>
            <person name="Yi Z."/>
            <person name="Salas-Leiva J.S."/>
            <person name="Gallot-Lavallee L."/>
            <person name="Kops G.J.P.L."/>
            <person name="Archibald J.M."/>
            <person name="Simpson A.G.B."/>
            <person name="Roger A.J."/>
        </authorList>
    </citation>
    <scope>NUCLEOTIDE SEQUENCE</scope>
    <source>
        <strain evidence="2">BICM</strain>
    </source>
</reference>
<name>A0A8J6DYP2_9EUKA</name>
<evidence type="ECO:0000313" key="2">
    <source>
        <dbReference type="EMBL" id="KAG9389618.1"/>
    </source>
</evidence>
<evidence type="ECO:0000256" key="1">
    <source>
        <dbReference type="SAM" id="MobiDB-lite"/>
    </source>
</evidence>
<organism evidence="2 3">
    <name type="scientific">Carpediemonas membranifera</name>
    <dbReference type="NCBI Taxonomy" id="201153"/>
    <lineage>
        <taxon>Eukaryota</taxon>
        <taxon>Metamonada</taxon>
        <taxon>Carpediemonas-like organisms</taxon>
        <taxon>Carpediemonas</taxon>
    </lineage>
</organism>
<dbReference type="EMBL" id="JAHDYR010000069">
    <property type="protein sequence ID" value="KAG9389618.1"/>
    <property type="molecule type" value="Genomic_DNA"/>
</dbReference>
<accession>A0A8J6DYP2</accession>
<evidence type="ECO:0000313" key="3">
    <source>
        <dbReference type="Proteomes" id="UP000717585"/>
    </source>
</evidence>
<proteinExistence type="predicted"/>
<sequence>MQHTKPAHASERSHGVKNSTTSAREDNQAAIATEPHQSPTKDRNEAQYTTFSETGPSGGMMYSFGMSQGDVPLWAASHVKAASLEERRRHKGT</sequence>
<gene>
    <name evidence="2" type="ORF">J8273_8911</name>
</gene>